<gene>
    <name evidence="2" type="ORF">H7F51_16035</name>
</gene>
<dbReference type="EMBL" id="JACLAW010000014">
    <property type="protein sequence ID" value="MBC2667028.1"/>
    <property type="molecule type" value="Genomic_DNA"/>
</dbReference>
<feature type="domain" description="Extradiol ring-cleavage dioxygenase class III enzyme subunit B" evidence="1">
    <location>
        <begin position="8"/>
        <end position="263"/>
    </location>
</feature>
<name>A0A7X1FU49_9SPHN</name>
<reference evidence="2 3" key="1">
    <citation type="submission" date="2020-08" db="EMBL/GenBank/DDBJ databases">
        <title>The genome sequence of type strain Novosphingobium flavum NBRC 111647.</title>
        <authorList>
            <person name="Liu Y."/>
        </authorList>
    </citation>
    <scope>NUCLEOTIDE SEQUENCE [LARGE SCALE GENOMIC DNA]</scope>
    <source>
        <strain evidence="2 3">NBRC 111647</strain>
    </source>
</reference>
<evidence type="ECO:0000313" key="2">
    <source>
        <dbReference type="EMBL" id="MBC2667028.1"/>
    </source>
</evidence>
<dbReference type="InterPro" id="IPR004183">
    <property type="entry name" value="Xdiol_dOase_suB"/>
</dbReference>
<organism evidence="2 3">
    <name type="scientific">Novosphingobium flavum</name>
    <dbReference type="NCBI Taxonomy" id="1778672"/>
    <lineage>
        <taxon>Bacteria</taxon>
        <taxon>Pseudomonadati</taxon>
        <taxon>Pseudomonadota</taxon>
        <taxon>Alphaproteobacteria</taxon>
        <taxon>Sphingomonadales</taxon>
        <taxon>Sphingomonadaceae</taxon>
        <taxon>Novosphingobium</taxon>
    </lineage>
</organism>
<dbReference type="Proteomes" id="UP000566813">
    <property type="component" value="Unassembled WGS sequence"/>
</dbReference>
<sequence length="280" mass="30316">MARLLGGMGTSHVPIIGRTLDAGKQGEVAFKPFFDQFADVRAWADAARPTVAIIVYNDHGLNFFLDNMPTFAIGVAGDYATADEGFGEPRPRTFEGADELGWHVVQGLIEDGFDVSTCREWKLDHACTTPLDLIWGAHSQPPVAIIPVFVNAIQPPFPRPDRCLAFGRAIGRAVRSFAGDARVLVIGSGGLSHELGEFGKINEEFDHECMERIVGNPEALAAYTNDQIVDLAGAQGVELMTWLVMRGTLASAEPRVVTSIYHNPISHTGGAMMLLEDLEA</sequence>
<dbReference type="Gene3D" id="3.40.830.10">
    <property type="entry name" value="LigB-like"/>
    <property type="match status" value="1"/>
</dbReference>
<accession>A0A7X1FU49</accession>
<protein>
    <submittedName>
        <fullName evidence="2">Protocatechuate 3,4-dioxygenase</fullName>
    </submittedName>
</protein>
<dbReference type="GO" id="GO:0016702">
    <property type="term" value="F:oxidoreductase activity, acting on single donors with incorporation of molecular oxygen, incorporation of two atoms of oxygen"/>
    <property type="evidence" value="ECO:0007669"/>
    <property type="project" value="UniProtKB-ARBA"/>
</dbReference>
<proteinExistence type="predicted"/>
<evidence type="ECO:0000259" key="1">
    <source>
        <dbReference type="Pfam" id="PF02900"/>
    </source>
</evidence>
<dbReference type="GO" id="GO:0008198">
    <property type="term" value="F:ferrous iron binding"/>
    <property type="evidence" value="ECO:0007669"/>
    <property type="project" value="InterPro"/>
</dbReference>
<keyword evidence="2" id="KW-0560">Oxidoreductase</keyword>
<dbReference type="RefSeq" id="WP_185665328.1">
    <property type="nucleotide sequence ID" value="NZ_JACLAW010000014.1"/>
</dbReference>
<dbReference type="NCBIfam" id="NF009901">
    <property type="entry name" value="PRK13364.1"/>
    <property type="match status" value="1"/>
</dbReference>
<keyword evidence="2" id="KW-0223">Dioxygenase</keyword>
<evidence type="ECO:0000313" key="3">
    <source>
        <dbReference type="Proteomes" id="UP000566813"/>
    </source>
</evidence>
<keyword evidence="3" id="KW-1185">Reference proteome</keyword>
<dbReference type="AlphaFoldDB" id="A0A7X1FU49"/>
<dbReference type="Pfam" id="PF02900">
    <property type="entry name" value="LigB"/>
    <property type="match status" value="1"/>
</dbReference>
<dbReference type="SUPFAM" id="SSF53213">
    <property type="entry name" value="LigB-like"/>
    <property type="match status" value="1"/>
</dbReference>
<comment type="caution">
    <text evidence="2">The sequence shown here is derived from an EMBL/GenBank/DDBJ whole genome shotgun (WGS) entry which is preliminary data.</text>
</comment>